<feature type="domain" description="HTH araC/xylS-type" evidence="5">
    <location>
        <begin position="302"/>
        <end position="406"/>
    </location>
</feature>
<evidence type="ECO:0000256" key="2">
    <source>
        <dbReference type="ARBA" id="ARBA00023125"/>
    </source>
</evidence>
<dbReference type="PANTHER" id="PTHR43280">
    <property type="entry name" value="ARAC-FAMILY TRANSCRIPTIONAL REGULATOR"/>
    <property type="match status" value="1"/>
</dbReference>
<dbReference type="Proteomes" id="UP000831785">
    <property type="component" value="Chromosome"/>
</dbReference>
<feature type="transmembrane region" description="Helical" evidence="4">
    <location>
        <begin position="6"/>
        <end position="24"/>
    </location>
</feature>
<evidence type="ECO:0000259" key="5">
    <source>
        <dbReference type="PROSITE" id="PS01124"/>
    </source>
</evidence>
<keyword evidence="4" id="KW-0812">Transmembrane</keyword>
<dbReference type="Pfam" id="PF12833">
    <property type="entry name" value="HTH_18"/>
    <property type="match status" value="1"/>
</dbReference>
<dbReference type="SMART" id="SM00342">
    <property type="entry name" value="HTH_ARAC"/>
    <property type="match status" value="1"/>
</dbReference>
<evidence type="ECO:0000313" key="6">
    <source>
        <dbReference type="EMBL" id="UOQ52039.1"/>
    </source>
</evidence>
<proteinExistence type="predicted"/>
<keyword evidence="1" id="KW-0805">Transcription regulation</keyword>
<evidence type="ECO:0000256" key="1">
    <source>
        <dbReference type="ARBA" id="ARBA00023015"/>
    </source>
</evidence>
<keyword evidence="2" id="KW-0238">DNA-binding</keyword>
<feature type="transmembrane region" description="Helical" evidence="4">
    <location>
        <begin position="138"/>
        <end position="160"/>
    </location>
</feature>
<protein>
    <submittedName>
        <fullName evidence="6">Helix-turn-helix domain-containing protein</fullName>
    </submittedName>
</protein>
<accession>A0ABY4F6E7</accession>
<dbReference type="RefSeq" id="WP_244715651.1">
    <property type="nucleotide sequence ID" value="NZ_CP095049.1"/>
</dbReference>
<feature type="transmembrane region" description="Helical" evidence="4">
    <location>
        <begin position="36"/>
        <end position="53"/>
    </location>
</feature>
<dbReference type="InterPro" id="IPR018060">
    <property type="entry name" value="HTH_AraC"/>
</dbReference>
<dbReference type="PANTHER" id="PTHR43280:SF29">
    <property type="entry name" value="ARAC-FAMILY TRANSCRIPTIONAL REGULATOR"/>
    <property type="match status" value="1"/>
</dbReference>
<name>A0ABY4F6E7_9BACT</name>
<evidence type="ECO:0000256" key="4">
    <source>
        <dbReference type="SAM" id="Phobius"/>
    </source>
</evidence>
<dbReference type="Gene3D" id="1.10.10.60">
    <property type="entry name" value="Homeodomain-like"/>
    <property type="match status" value="2"/>
</dbReference>
<keyword evidence="4" id="KW-0472">Membrane</keyword>
<feature type="transmembrane region" description="Helical" evidence="4">
    <location>
        <begin position="214"/>
        <end position="233"/>
    </location>
</feature>
<dbReference type="InterPro" id="IPR009057">
    <property type="entry name" value="Homeodomain-like_sf"/>
</dbReference>
<dbReference type="SUPFAM" id="SSF46689">
    <property type="entry name" value="Homeodomain-like"/>
    <property type="match status" value="1"/>
</dbReference>
<evidence type="ECO:0000313" key="7">
    <source>
        <dbReference type="Proteomes" id="UP000831785"/>
    </source>
</evidence>
<feature type="transmembrane region" description="Helical" evidence="4">
    <location>
        <begin position="181"/>
        <end position="202"/>
    </location>
</feature>
<keyword evidence="7" id="KW-1185">Reference proteome</keyword>
<feature type="transmembrane region" description="Helical" evidence="4">
    <location>
        <begin position="99"/>
        <end position="118"/>
    </location>
</feature>
<evidence type="ECO:0000256" key="3">
    <source>
        <dbReference type="ARBA" id="ARBA00023163"/>
    </source>
</evidence>
<reference evidence="6 7" key="1">
    <citation type="submission" date="2022-04" db="EMBL/GenBank/DDBJ databases">
        <title>Hymenobacter sp. isolated from the air.</title>
        <authorList>
            <person name="Won M."/>
            <person name="Lee C.-M."/>
            <person name="Woen H.-Y."/>
            <person name="Kwon S.-W."/>
        </authorList>
    </citation>
    <scope>NUCLEOTIDE SEQUENCE [LARGE SCALE GENOMIC DNA]</scope>
    <source>
        <strain evidence="7">5116 S-27</strain>
    </source>
</reference>
<dbReference type="EMBL" id="CP095049">
    <property type="protein sequence ID" value="UOQ52039.1"/>
    <property type="molecule type" value="Genomic_DNA"/>
</dbReference>
<feature type="transmembrane region" description="Helical" evidence="4">
    <location>
        <begin position="65"/>
        <end position="83"/>
    </location>
</feature>
<sequence>MSIFALQILLVGGATQGLCLALLLATRHANPLANRLLALLMLLVSAQSVLVAFDTREFFLAFPHLSRIGWLLPSLFGPLLYLFTRKLTSPAPRLRRADAWHLLPFALVLAYLLPYYLQPAAAKIAYLRDFQAASRDDFGWLNQLLNLEHIGYLLAALHALRRHGQRIRDEFSDLTRLRLRWLRQFLLFTLGIVLVGVAAFYGRKWGLSWISNVYHFHYLGVIGLIYWIGYRALAQPELFSSAQQDIPPGAAAGGPNVGAAALVVALEPTPAALPAPPDTTAAPAAKYQKSTLTPEQAQEVADALLAFMRAHKPYRQNSLTIQELARQLELPKHRLSQVLNEQLGKNFYDFVNEYRVEEVKHLLRDPRYAHYSTLGIAEEAGFNSKATFNAVFKKITGVTPSEYAKQSEIGV</sequence>
<dbReference type="PROSITE" id="PS01124">
    <property type="entry name" value="HTH_ARAC_FAMILY_2"/>
    <property type="match status" value="1"/>
</dbReference>
<gene>
    <name evidence="6" type="ORF">MUN80_20025</name>
</gene>
<keyword evidence="3" id="KW-0804">Transcription</keyword>
<keyword evidence="4" id="KW-1133">Transmembrane helix</keyword>
<organism evidence="6 7">
    <name type="scientific">Hymenobacter cellulosivorans</name>
    <dbReference type="NCBI Taxonomy" id="2932249"/>
    <lineage>
        <taxon>Bacteria</taxon>
        <taxon>Pseudomonadati</taxon>
        <taxon>Bacteroidota</taxon>
        <taxon>Cytophagia</taxon>
        <taxon>Cytophagales</taxon>
        <taxon>Hymenobacteraceae</taxon>
        <taxon>Hymenobacter</taxon>
    </lineage>
</organism>